<organism evidence="2">
    <name type="scientific">Zea mays</name>
    <name type="common">Maize</name>
    <dbReference type="NCBI Taxonomy" id="4577"/>
    <lineage>
        <taxon>Eukaryota</taxon>
        <taxon>Viridiplantae</taxon>
        <taxon>Streptophyta</taxon>
        <taxon>Embryophyta</taxon>
        <taxon>Tracheophyta</taxon>
        <taxon>Spermatophyta</taxon>
        <taxon>Magnoliopsida</taxon>
        <taxon>Liliopsida</taxon>
        <taxon>Poales</taxon>
        <taxon>Poaceae</taxon>
        <taxon>PACMAD clade</taxon>
        <taxon>Panicoideae</taxon>
        <taxon>Andropogonodae</taxon>
        <taxon>Andropogoneae</taxon>
        <taxon>Tripsacinae</taxon>
        <taxon>Zea</taxon>
    </lineage>
</organism>
<feature type="compositionally biased region" description="Low complexity" evidence="1">
    <location>
        <begin position="238"/>
        <end position="248"/>
    </location>
</feature>
<feature type="region of interest" description="Disordered" evidence="1">
    <location>
        <begin position="235"/>
        <end position="258"/>
    </location>
</feature>
<feature type="region of interest" description="Disordered" evidence="1">
    <location>
        <begin position="159"/>
        <end position="202"/>
    </location>
</feature>
<dbReference type="GO" id="GO:0016740">
    <property type="term" value="F:transferase activity"/>
    <property type="evidence" value="ECO:0007669"/>
    <property type="project" value="UniProtKB-KW"/>
</dbReference>
<feature type="compositionally biased region" description="Basic and acidic residues" evidence="1">
    <location>
        <begin position="499"/>
        <end position="511"/>
    </location>
</feature>
<feature type="region of interest" description="Disordered" evidence="1">
    <location>
        <begin position="1"/>
        <end position="37"/>
    </location>
</feature>
<feature type="compositionally biased region" description="Basic residues" evidence="1">
    <location>
        <begin position="1"/>
        <end position="10"/>
    </location>
</feature>
<dbReference type="ExpressionAtlas" id="A0A1D6M3A5">
    <property type="expression patterns" value="baseline and differential"/>
</dbReference>
<keyword evidence="2" id="KW-0808">Transferase</keyword>
<proteinExistence type="predicted"/>
<evidence type="ECO:0000256" key="1">
    <source>
        <dbReference type="SAM" id="MobiDB-lite"/>
    </source>
</evidence>
<dbReference type="AlphaFoldDB" id="A0A1D6M3A5"/>
<protein>
    <submittedName>
        <fullName evidence="2">Glycosyltransferase family 61 protein</fullName>
    </submittedName>
</protein>
<name>A0A1D6M3A5_MAIZE</name>
<sequence>MQLPQHHQKPSAHSCCSSWIRRSPPPSPPPHKRAGGVGRSRYACRLVPLLVLTVYSVVTVLRIPSSSLVVSTADSERVERREDLEALKTHLPSNQNGLEAREETRSVASLPCSAFISGELGRGRGGRAVLRPEPLPQRRVLPPWRRAHGPVHHVGAPVQRAPRERPGEGAAVHAQVRGQRHEQHRRGDHRARAARRQHERRRRRWWAAVRRPAPARRGGGGVLDGRVHGQRVPRVQRRAGPAVRDGAAVRGGGGVRGAGVPLLVAGPLRRRPGAAHQLQGGGLPARPPRPLLRRDGRRPPHPRRARRGPQAHARRQEHQGLPGAATPGLQPDDDDGVGVVVVAHATTPSCAANPAVPALGQQAEDAHLHPQAEPGAAEPAAGGDGVPAGGVRAARDEPAAADPAGRDPRGAGVGGRHGGGARRGRHPLPLHAPGLRAPADRARGPRLGGRRLLRQARAAARPRLPRVQGGARGELAGRRVRAQQHRGADPLGHQQPRLVGDEEGLHGPPERHRQRQALRRPAQGGACSPQEHHGVRRQARSAAQVDASC</sequence>
<reference evidence="2" key="1">
    <citation type="submission" date="2015-12" db="EMBL/GenBank/DDBJ databases">
        <title>Update maize B73 reference genome by single molecule sequencing technologies.</title>
        <authorList>
            <consortium name="Maize Genome Sequencing Project"/>
            <person name="Ware D."/>
        </authorList>
    </citation>
    <scope>NUCLEOTIDE SEQUENCE</scope>
    <source>
        <tissue evidence="2">Seedling</tissue>
    </source>
</reference>
<feature type="region of interest" description="Disordered" evidence="1">
    <location>
        <begin position="366"/>
        <end position="549"/>
    </location>
</feature>
<feature type="compositionally biased region" description="Basic residues" evidence="1">
    <location>
        <begin position="182"/>
        <end position="202"/>
    </location>
</feature>
<feature type="compositionally biased region" description="Low complexity" evidence="1">
    <location>
        <begin position="455"/>
        <end position="466"/>
    </location>
</feature>
<feature type="compositionally biased region" description="Basic residues" evidence="1">
    <location>
        <begin position="419"/>
        <end position="428"/>
    </location>
</feature>
<gene>
    <name evidence="2" type="ORF">ZEAMMB73_Zm00001d038105</name>
</gene>
<accession>A0A1D6M3A5</accession>
<feature type="compositionally biased region" description="Basic residues" evidence="1">
    <location>
        <begin position="299"/>
        <end position="315"/>
    </location>
</feature>
<dbReference type="EMBL" id="CM000782">
    <property type="protein sequence ID" value="AQK85658.1"/>
    <property type="molecule type" value="Genomic_DNA"/>
</dbReference>
<feature type="compositionally biased region" description="Basic and acidic residues" evidence="1">
    <location>
        <begin position="393"/>
        <end position="409"/>
    </location>
</feature>
<evidence type="ECO:0000313" key="2">
    <source>
        <dbReference type="EMBL" id="AQK85658.1"/>
    </source>
</evidence>
<feature type="region of interest" description="Disordered" evidence="1">
    <location>
        <begin position="271"/>
        <end position="336"/>
    </location>
</feature>
<feature type="compositionally biased region" description="Low complexity" evidence="1">
    <location>
        <begin position="372"/>
        <end position="381"/>
    </location>
</feature>